<dbReference type="RefSeq" id="WP_161695046.1">
    <property type="nucleotide sequence ID" value="NZ_JAAAMU010000002.1"/>
</dbReference>
<keyword evidence="4 7" id="KW-1015">Disulfide bond</keyword>
<dbReference type="Gene3D" id="3.40.30.10">
    <property type="entry name" value="Glutaredoxin"/>
    <property type="match status" value="1"/>
</dbReference>
<keyword evidence="10" id="KW-1185">Reference proteome</keyword>
<reference evidence="9 10" key="1">
    <citation type="submission" date="2020-01" db="EMBL/GenBank/DDBJ databases">
        <title>Paenibacillus soybeanensis sp. nov. isolated from the nodules of soybean (Glycine max(L.) Merr).</title>
        <authorList>
            <person name="Wang H."/>
        </authorList>
    </citation>
    <scope>NUCLEOTIDE SEQUENCE [LARGE SCALE GENOMIC DNA]</scope>
    <source>
        <strain evidence="9 10">DSM 23054</strain>
    </source>
</reference>
<dbReference type="EMBL" id="JAAAMU010000002">
    <property type="protein sequence ID" value="NBC68348.1"/>
    <property type="molecule type" value="Genomic_DNA"/>
</dbReference>
<dbReference type="PROSITE" id="PS51352">
    <property type="entry name" value="THIOREDOXIN_2"/>
    <property type="match status" value="1"/>
</dbReference>
<keyword evidence="5 7" id="KW-0676">Redox-active center</keyword>
<dbReference type="InterPro" id="IPR013766">
    <property type="entry name" value="Thioredoxin_domain"/>
</dbReference>
<dbReference type="PIRSF" id="PIRSF000077">
    <property type="entry name" value="Thioredoxin"/>
    <property type="match status" value="1"/>
</dbReference>
<proteinExistence type="inferred from homology"/>
<name>A0A7X4YL15_9BACL</name>
<dbReference type="InterPro" id="IPR036249">
    <property type="entry name" value="Thioredoxin-like_sf"/>
</dbReference>
<dbReference type="OrthoDB" id="9790390at2"/>
<dbReference type="PANTHER" id="PTHR45663">
    <property type="entry name" value="GEO12009P1"/>
    <property type="match status" value="1"/>
</dbReference>
<dbReference type="CDD" id="cd02947">
    <property type="entry name" value="TRX_family"/>
    <property type="match status" value="1"/>
</dbReference>
<accession>A0A7X4YL15</accession>
<evidence type="ECO:0000256" key="3">
    <source>
        <dbReference type="ARBA" id="ARBA00022982"/>
    </source>
</evidence>
<feature type="domain" description="Thioredoxin" evidence="8">
    <location>
        <begin position="1"/>
        <end position="105"/>
    </location>
</feature>
<gene>
    <name evidence="9" type="ORF">GT003_04970</name>
</gene>
<dbReference type="SUPFAM" id="SSF52833">
    <property type="entry name" value="Thioredoxin-like"/>
    <property type="match status" value="1"/>
</dbReference>
<evidence type="ECO:0000256" key="4">
    <source>
        <dbReference type="ARBA" id="ARBA00023157"/>
    </source>
</evidence>
<dbReference type="PANTHER" id="PTHR45663:SF11">
    <property type="entry name" value="GEO12009P1"/>
    <property type="match status" value="1"/>
</dbReference>
<dbReference type="Pfam" id="PF00085">
    <property type="entry name" value="Thioredoxin"/>
    <property type="match status" value="1"/>
</dbReference>
<keyword evidence="3" id="KW-0249">Electron transport</keyword>
<protein>
    <recommendedName>
        <fullName evidence="6">Thioredoxin</fullName>
    </recommendedName>
</protein>
<organism evidence="9 10">
    <name type="scientific">Paenibacillus sacheonensis</name>
    <dbReference type="NCBI Taxonomy" id="742054"/>
    <lineage>
        <taxon>Bacteria</taxon>
        <taxon>Bacillati</taxon>
        <taxon>Bacillota</taxon>
        <taxon>Bacilli</taxon>
        <taxon>Bacillales</taxon>
        <taxon>Paenibacillaceae</taxon>
        <taxon>Paenibacillus</taxon>
    </lineage>
</organism>
<feature type="disulfide bond" description="Redox-active" evidence="7">
    <location>
        <begin position="30"/>
        <end position="33"/>
    </location>
</feature>
<evidence type="ECO:0000256" key="5">
    <source>
        <dbReference type="ARBA" id="ARBA00023284"/>
    </source>
</evidence>
<evidence type="ECO:0000256" key="2">
    <source>
        <dbReference type="ARBA" id="ARBA00022448"/>
    </source>
</evidence>
<dbReference type="GO" id="GO:0015035">
    <property type="term" value="F:protein-disulfide reductase activity"/>
    <property type="evidence" value="ECO:0007669"/>
    <property type="project" value="InterPro"/>
</dbReference>
<dbReference type="InterPro" id="IPR005746">
    <property type="entry name" value="Thioredoxin"/>
</dbReference>
<keyword evidence="2" id="KW-0813">Transport</keyword>
<evidence type="ECO:0000313" key="10">
    <source>
        <dbReference type="Proteomes" id="UP000558113"/>
    </source>
</evidence>
<sequence length="105" mass="11327">MGIQHVDSAEQLANVTQEGIVLVNYGATHCPPCKALAPILEELEGEMSTQVRFAYVNCDRLPDAAASAGIMGTPTVIVYKNGEPMDKLVGLRPKLTYRLAAEKLI</sequence>
<evidence type="ECO:0000259" key="8">
    <source>
        <dbReference type="PROSITE" id="PS51352"/>
    </source>
</evidence>
<evidence type="ECO:0000256" key="1">
    <source>
        <dbReference type="ARBA" id="ARBA00008987"/>
    </source>
</evidence>
<comment type="caution">
    <text evidence="9">The sequence shown here is derived from an EMBL/GenBank/DDBJ whole genome shotgun (WGS) entry which is preliminary data.</text>
</comment>
<dbReference type="Proteomes" id="UP000558113">
    <property type="component" value="Unassembled WGS sequence"/>
</dbReference>
<dbReference type="GO" id="GO:0045454">
    <property type="term" value="P:cell redox homeostasis"/>
    <property type="evidence" value="ECO:0007669"/>
    <property type="project" value="TreeGrafter"/>
</dbReference>
<dbReference type="GO" id="GO:0005829">
    <property type="term" value="C:cytosol"/>
    <property type="evidence" value="ECO:0007669"/>
    <property type="project" value="TreeGrafter"/>
</dbReference>
<evidence type="ECO:0000256" key="6">
    <source>
        <dbReference type="PIRNR" id="PIRNR000077"/>
    </source>
</evidence>
<comment type="similarity">
    <text evidence="1 6">Belongs to the thioredoxin family.</text>
</comment>
<evidence type="ECO:0000256" key="7">
    <source>
        <dbReference type="PIRSR" id="PIRSR000077-4"/>
    </source>
</evidence>
<evidence type="ECO:0000313" key="9">
    <source>
        <dbReference type="EMBL" id="NBC68348.1"/>
    </source>
</evidence>
<dbReference type="AlphaFoldDB" id="A0A7X4YL15"/>